<dbReference type="GO" id="GO:0052621">
    <property type="term" value="F:diguanylate cyclase activity"/>
    <property type="evidence" value="ECO:0007669"/>
    <property type="project" value="TreeGrafter"/>
</dbReference>
<dbReference type="InterPro" id="IPR043128">
    <property type="entry name" value="Rev_trsase/Diguanyl_cyclase"/>
</dbReference>
<feature type="domain" description="GGDEF" evidence="1">
    <location>
        <begin position="429"/>
        <end position="558"/>
    </location>
</feature>
<dbReference type="SMART" id="SM00267">
    <property type="entry name" value="GGDEF"/>
    <property type="match status" value="1"/>
</dbReference>
<dbReference type="GO" id="GO:1902201">
    <property type="term" value="P:negative regulation of bacterial-type flagellum-dependent cell motility"/>
    <property type="evidence" value="ECO:0007669"/>
    <property type="project" value="TreeGrafter"/>
</dbReference>
<dbReference type="FunFam" id="3.30.70.270:FF:000001">
    <property type="entry name" value="Diguanylate cyclase domain protein"/>
    <property type="match status" value="1"/>
</dbReference>
<proteinExistence type="predicted"/>
<organism evidence="2 3">
    <name type="scientific">Actinopolyspora saharensis</name>
    <dbReference type="NCBI Taxonomy" id="995062"/>
    <lineage>
        <taxon>Bacteria</taxon>
        <taxon>Bacillati</taxon>
        <taxon>Actinomycetota</taxon>
        <taxon>Actinomycetes</taxon>
        <taxon>Actinopolysporales</taxon>
        <taxon>Actinopolysporaceae</taxon>
        <taxon>Actinopolyspora</taxon>
    </lineage>
</organism>
<protein>
    <submittedName>
        <fullName evidence="2">Diguanylate cyclase (GGDEF) domain-containing protein</fullName>
    </submittedName>
</protein>
<dbReference type="InterPro" id="IPR000160">
    <property type="entry name" value="GGDEF_dom"/>
</dbReference>
<dbReference type="CDD" id="cd01949">
    <property type="entry name" value="GGDEF"/>
    <property type="match status" value="1"/>
</dbReference>
<dbReference type="InterPro" id="IPR050469">
    <property type="entry name" value="Diguanylate_Cyclase"/>
</dbReference>
<dbReference type="AlphaFoldDB" id="A0A1H1GTT3"/>
<dbReference type="Gene3D" id="1.25.40.10">
    <property type="entry name" value="Tetratricopeptide repeat domain"/>
    <property type="match status" value="1"/>
</dbReference>
<evidence type="ECO:0000313" key="2">
    <source>
        <dbReference type="EMBL" id="SDR16624.1"/>
    </source>
</evidence>
<dbReference type="RefSeq" id="WP_092526441.1">
    <property type="nucleotide sequence ID" value="NZ_FNKO01000002.1"/>
</dbReference>
<dbReference type="Proteomes" id="UP000199301">
    <property type="component" value="Unassembled WGS sequence"/>
</dbReference>
<dbReference type="SUPFAM" id="SSF55073">
    <property type="entry name" value="Nucleotide cyclase"/>
    <property type="match status" value="1"/>
</dbReference>
<dbReference type="OrthoDB" id="23692at2"/>
<dbReference type="Gene3D" id="3.30.70.270">
    <property type="match status" value="1"/>
</dbReference>
<gene>
    <name evidence="2" type="ORF">SAMN04489718_3876</name>
</gene>
<evidence type="ECO:0000313" key="3">
    <source>
        <dbReference type="Proteomes" id="UP000199301"/>
    </source>
</evidence>
<dbReference type="GO" id="GO:0043709">
    <property type="term" value="P:cell adhesion involved in single-species biofilm formation"/>
    <property type="evidence" value="ECO:0007669"/>
    <property type="project" value="TreeGrafter"/>
</dbReference>
<dbReference type="Pfam" id="PF00990">
    <property type="entry name" value="GGDEF"/>
    <property type="match status" value="1"/>
</dbReference>
<accession>A0A1H1GTT3</accession>
<evidence type="ECO:0000259" key="1">
    <source>
        <dbReference type="PROSITE" id="PS50887"/>
    </source>
</evidence>
<dbReference type="GO" id="GO:0005886">
    <property type="term" value="C:plasma membrane"/>
    <property type="evidence" value="ECO:0007669"/>
    <property type="project" value="TreeGrafter"/>
</dbReference>
<dbReference type="STRING" id="995062.SAMN04489718_3876"/>
<sequence length="577" mass="63280">MPLRDDVVDAREEAAASLGEMSDAWVVGRARELQVVGQHSDPQRRESTLREADELLAEARRRGNPRMIGQLLCCCVTLRLCTPGLAEQAVPLLDELLTHARRHRLDVLRADAHALRGRLALMDGNEENALNQAAEALVILDDDLVPDATLGRRSWERLLATALIDIGRVLTQLGVYDIADEVMARAHHRIRESGGPYEIATHLINRCRMLLGWGLRLERVGKQDDAHARFDTAAQIALSMDGSSQEGSFPRIPGMQDAEQLPVLVAACALAEPDPAHIARLERVSAPEQELPVRERIIVAIALFRCHRAAGHRDAANEVLSAIKEETAGDVSEPSLRISLVREHAQQTELDPESASAALRDYAQELESELWTMRASRSATLMARLDRQRLNRQHHAITRQAMHDPLTGLPNRRALDAKLESLLREPASQPLSVALVDLDGFKEVNDQRSHAEGDEVLRVVARTLSDTLRSDDLVSRYGGDEFVVLLPGVALEAAESALERAVHAVGGLPGSLSRGVTLSIGVVAMQPQEDGNEVLARADMAMYRSKRRGGNQVAAVSVDSAQELSPEQPIWIPPEAT</sequence>
<dbReference type="EMBL" id="FNKO01000002">
    <property type="protein sequence ID" value="SDR16624.1"/>
    <property type="molecule type" value="Genomic_DNA"/>
</dbReference>
<dbReference type="PANTHER" id="PTHR45138">
    <property type="entry name" value="REGULATORY COMPONENTS OF SENSORY TRANSDUCTION SYSTEM"/>
    <property type="match status" value="1"/>
</dbReference>
<dbReference type="InterPro" id="IPR011990">
    <property type="entry name" value="TPR-like_helical_dom_sf"/>
</dbReference>
<name>A0A1H1GTT3_9ACTN</name>
<keyword evidence="3" id="KW-1185">Reference proteome</keyword>
<dbReference type="PROSITE" id="PS50887">
    <property type="entry name" value="GGDEF"/>
    <property type="match status" value="1"/>
</dbReference>
<dbReference type="NCBIfam" id="TIGR00254">
    <property type="entry name" value="GGDEF"/>
    <property type="match status" value="1"/>
</dbReference>
<dbReference type="PANTHER" id="PTHR45138:SF9">
    <property type="entry name" value="DIGUANYLATE CYCLASE DGCM-RELATED"/>
    <property type="match status" value="1"/>
</dbReference>
<reference evidence="3" key="1">
    <citation type="submission" date="2016-10" db="EMBL/GenBank/DDBJ databases">
        <authorList>
            <person name="Varghese N."/>
            <person name="Submissions S."/>
        </authorList>
    </citation>
    <scope>NUCLEOTIDE SEQUENCE [LARGE SCALE GENOMIC DNA]</scope>
    <source>
        <strain evidence="3">DSM 45459</strain>
    </source>
</reference>
<dbReference type="InterPro" id="IPR029787">
    <property type="entry name" value="Nucleotide_cyclase"/>
</dbReference>